<dbReference type="Pfam" id="PF00780">
    <property type="entry name" value="CNH"/>
    <property type="match status" value="2"/>
</dbReference>
<sequence>DIAKVRNIGLTSVFPGTCILLQVTSSECVVSDTAIACQGLSGRHVKTGQLAAIKVMDVTGDEEEEIKQEINMLKKYSHHRNIATYYGAFIKKNPPGMDDQLWLVMEFCGAGSVTDLIKNTKGNTLKEEWIAYICREILRGLSHLHQHKVIHRDIKGQNVLLTENAEVKLVDFGVSAQLDRTVGRRNTFIGTPYWMAPEVIACDENPDATYDFKSDLWSLGITAIEMAEGAPPLCDMHPMRALFLIPRNPAPRLKSKKWSKKFQSFIESCLVKNHSQRPATEQLMKHPFIRDQPNERQVRIQLKDHIDRTKKKRGEKVNIFSSILNLPGESTLRRDFLRLQLANKERSEALRRQQLEQQQRENEEHKRQLLAERQKRIEEQKEQRRRLEEQQRREKELRKQQEREQRRHYEEQMRREEERRRAEHEQEYIRRQLEEEQRQLEILQQQLLHEQALLLVMGKPSQLTCSVFIARARVREYKRKQLEEQRQAERLQRQLKQERDYLVSLQHQRQEQRPVEKKPLYHYKEGMSPSEKPAWAKEVQRQPLNNPPVLPAKRNHYAVQQQLMWFLASRANLIWYVVEERSRLNRQSSPAMPHKVANRISDPNLPPRSESFSISGVQPARTPPMLRPVDPQSVHEQPTKGLSGFQEALNVSSHRVEMPRQNSDPTSENPPLPTRIEKFDRSSWLRQEEDIPPKPTSYKKAIDEDLTALAKELRELRIEETNRPLKKVTDYSSSSEESESSDEEEEDGESETQDGTVAVSDIPRLISVYADSGGRLEEILEGEGRGETSGEKKRSGHSDSNGFAGHINLPDLVQQSHSPAGTPTEGLGRVSTHPQEMDSGTEYGMGSSTKASFTPFVDPRVYQTSPTDADEEDEETSAAALFTSELLRQEQAKLNEARKISVVNVNPTNIRPHSDTPEIRKYKKRFNSEILCAALWGVNLLVGTENGLMLLDRSGQGKVYNLINRRRFQQMDVLEGLNVLVTISVKYERIKFLVIALKNAVEIYAWAPKPYHKFMAFKLANIQGNITPHAIVILPKTDGMEMLVCYEDEGVYVNTYGRITKDVVLQWGEMPTSIMGWGEKAIEIRSVETGHLDGVFMHKRAQRLKFLCERNDKSFDKMIQQTQTEWTASPLDAKAETADEEMIPAPKVLQSPFAPGQHSATIFVEVNNEYRKKHYLVHLVTRTLVFTVFTAVLGSFQFGYDIGVIITHYRHVLGVPLDDRKAINSYAINGTEELPASPFLGVPTPTPWAEEEPVASASLITMFWSLSVSSFPVGGMIASFFGGLLGDQLGRIKAMLVANILSLAGALLMGFSKLGPSHILIISGRGISGLYCGLISGLVPMYIGEIAPTTLRGAIGALHQLAIVTGILISQIVGLDFILGNHELWHILLGLSAVPAVFQSLLLFFCPESPRYLYIKLDEEAKAKKSLKRLRGSDDVTNDITEMRKEREEASSEKRVSIVQLFTNSSYRQPILVALMLHMAQQFSGINGIFYYSTSIFQTAGISQPVYATIGVGAVNTVFTALSVFLVEKAGRRSLFLIGMSGMFVCAIFMSVGLVLLNKLAWMSYVSMIAIFLFVSFFEIGPGPIPWFMVAEFFSQGPRPAALAMAAFSNWTCNFIIALCFQYIADFCGPYVFFLFAGVVLAFTLFTFFKVPETKGKSFEEIAAEFRKKSASTKAPKAAVEMEFLGATETV</sequence>
<evidence type="ECO:0000256" key="16">
    <source>
        <dbReference type="SAM" id="MobiDB-lite"/>
    </source>
</evidence>
<feature type="transmembrane region" description="Helical" evidence="17">
    <location>
        <begin position="1355"/>
        <end position="1378"/>
    </location>
</feature>
<keyword evidence="11 17" id="KW-1133">Transmembrane helix</keyword>
<dbReference type="InterPro" id="IPR011009">
    <property type="entry name" value="Kinase-like_dom_sf"/>
</dbReference>
<gene>
    <name evidence="20" type="ORF">EI555_010797</name>
</gene>
<keyword evidence="7" id="KW-0723">Serine/threonine-protein kinase</keyword>
<evidence type="ECO:0000256" key="1">
    <source>
        <dbReference type="ARBA" id="ARBA00001787"/>
    </source>
</evidence>
<feature type="transmembrane region" description="Helical" evidence="17">
    <location>
        <begin position="1534"/>
        <end position="1556"/>
    </location>
</feature>
<evidence type="ECO:0000256" key="5">
    <source>
        <dbReference type="ARBA" id="ARBA00012513"/>
    </source>
</evidence>
<dbReference type="GO" id="GO:1904659">
    <property type="term" value="P:D-glucose transmembrane transport"/>
    <property type="evidence" value="ECO:0007669"/>
    <property type="project" value="InterPro"/>
</dbReference>
<dbReference type="InterPro" id="IPR005829">
    <property type="entry name" value="Sugar_transporter_CS"/>
</dbReference>
<dbReference type="CDD" id="cd17431">
    <property type="entry name" value="MFS_GLUT_Class1"/>
    <property type="match status" value="1"/>
</dbReference>
<dbReference type="FunFam" id="1.20.1250.20:FF:000029">
    <property type="entry name" value="solute carrier family 2, facilitated glucose transporter member 4"/>
    <property type="match status" value="1"/>
</dbReference>
<comment type="catalytic activity">
    <reaction evidence="1">
        <text>L-dehydroascorbate(out) = L-dehydroascorbate(in)</text>
        <dbReference type="Rhea" id="RHEA:60380"/>
        <dbReference type="ChEBI" id="CHEBI:58539"/>
    </reaction>
</comment>
<feature type="domain" description="Protein kinase" evidence="18">
    <location>
        <begin position="1"/>
        <end position="289"/>
    </location>
</feature>
<feature type="transmembrane region" description="Helical" evidence="17">
    <location>
        <begin position="1601"/>
        <end position="1625"/>
    </location>
</feature>
<dbReference type="SMART" id="SM00220">
    <property type="entry name" value="S_TKc"/>
    <property type="match status" value="1"/>
</dbReference>
<evidence type="ECO:0000256" key="8">
    <source>
        <dbReference type="ARBA" id="ARBA00022679"/>
    </source>
</evidence>
<evidence type="ECO:0000256" key="13">
    <source>
        <dbReference type="ARBA" id="ARBA00032087"/>
    </source>
</evidence>
<dbReference type="PANTHER" id="PTHR47096:SF1">
    <property type="entry name" value="MISSHAPEN LIKE KINASE 1"/>
    <property type="match status" value="1"/>
</dbReference>
<evidence type="ECO:0000256" key="15">
    <source>
        <dbReference type="ARBA" id="ARBA00045575"/>
    </source>
</evidence>
<feature type="region of interest" description="Disordered" evidence="16">
    <location>
        <begin position="380"/>
        <end position="422"/>
    </location>
</feature>
<keyword evidence="12 17" id="KW-0472">Membrane</keyword>
<feature type="transmembrane region" description="Helical" evidence="17">
    <location>
        <begin position="1562"/>
        <end position="1580"/>
    </location>
</feature>
<dbReference type="PROSITE" id="PS50011">
    <property type="entry name" value="PROTEIN_KINASE_DOM"/>
    <property type="match status" value="1"/>
</dbReference>
<evidence type="ECO:0000256" key="10">
    <source>
        <dbReference type="ARBA" id="ARBA00022777"/>
    </source>
</evidence>
<dbReference type="InterPro" id="IPR000719">
    <property type="entry name" value="Prot_kinase_dom"/>
</dbReference>
<dbReference type="GO" id="GO:0004674">
    <property type="term" value="F:protein serine/threonine kinase activity"/>
    <property type="evidence" value="ECO:0007669"/>
    <property type="project" value="UniProtKB-KW"/>
</dbReference>
<evidence type="ECO:0000256" key="9">
    <source>
        <dbReference type="ARBA" id="ARBA00022692"/>
    </source>
</evidence>
<organism evidence="20 21">
    <name type="scientific">Monodon monoceros</name>
    <name type="common">Narwhal</name>
    <name type="synonym">Ceratodon monodon</name>
    <dbReference type="NCBI Taxonomy" id="40151"/>
    <lineage>
        <taxon>Eukaryota</taxon>
        <taxon>Metazoa</taxon>
        <taxon>Chordata</taxon>
        <taxon>Craniata</taxon>
        <taxon>Vertebrata</taxon>
        <taxon>Euteleostomi</taxon>
        <taxon>Mammalia</taxon>
        <taxon>Eutheria</taxon>
        <taxon>Laurasiatheria</taxon>
        <taxon>Artiodactyla</taxon>
        <taxon>Whippomorpha</taxon>
        <taxon>Cetacea</taxon>
        <taxon>Odontoceti</taxon>
        <taxon>Monodontidae</taxon>
        <taxon>Monodon</taxon>
    </lineage>
</organism>
<dbReference type="InterPro" id="IPR002440">
    <property type="entry name" value="Glc_transpt_2"/>
</dbReference>
<evidence type="ECO:0000256" key="11">
    <source>
        <dbReference type="ARBA" id="ARBA00022989"/>
    </source>
</evidence>
<feature type="region of interest" description="Disordered" evidence="16">
    <location>
        <begin position="777"/>
        <end position="876"/>
    </location>
</feature>
<dbReference type="GO" id="GO:0005524">
    <property type="term" value="F:ATP binding"/>
    <property type="evidence" value="ECO:0007669"/>
    <property type="project" value="InterPro"/>
</dbReference>
<dbReference type="NCBIfam" id="TIGR00879">
    <property type="entry name" value="SP"/>
    <property type="match status" value="1"/>
</dbReference>
<feature type="region of interest" description="Disordered" evidence="16">
    <location>
        <begin position="726"/>
        <end position="763"/>
    </location>
</feature>
<feature type="domain" description="Major facilitator superfamily (MFS) profile" evidence="19">
    <location>
        <begin position="1187"/>
        <end position="1655"/>
    </location>
</feature>
<dbReference type="InterPro" id="IPR008271">
    <property type="entry name" value="Ser/Thr_kinase_AS"/>
</dbReference>
<dbReference type="PRINTS" id="PR00171">
    <property type="entry name" value="SUGRTRNSPORT"/>
</dbReference>
<dbReference type="Pfam" id="PF00083">
    <property type="entry name" value="Sugar_tr"/>
    <property type="match status" value="1"/>
</dbReference>
<dbReference type="SUPFAM" id="SSF56112">
    <property type="entry name" value="Protein kinase-like (PK-like)"/>
    <property type="match status" value="1"/>
</dbReference>
<feature type="transmembrane region" description="Helical" evidence="17">
    <location>
        <begin position="1384"/>
        <end position="1406"/>
    </location>
</feature>
<dbReference type="InterPro" id="IPR051700">
    <property type="entry name" value="STE20_Ser-Thr_kinase"/>
</dbReference>
<proteinExistence type="inferred from homology"/>
<dbReference type="InterPro" id="IPR036259">
    <property type="entry name" value="MFS_trans_sf"/>
</dbReference>
<feature type="transmembrane region" description="Helical" evidence="17">
    <location>
        <begin position="1262"/>
        <end position="1285"/>
    </location>
</feature>
<feature type="region of interest" description="Disordered" evidence="16">
    <location>
        <begin position="653"/>
        <end position="699"/>
    </location>
</feature>
<feature type="compositionally biased region" description="Basic and acidic residues" evidence="16">
    <location>
        <begin position="675"/>
        <end position="692"/>
    </location>
</feature>
<dbReference type="FunFam" id="1.10.510.10:FF:000003">
    <property type="entry name" value="TRAF2 and NCK-interacting protein kinase isoform 4"/>
    <property type="match status" value="1"/>
</dbReference>
<comment type="caution">
    <text evidence="20">The sequence shown here is derived from an EMBL/GenBank/DDBJ whole genome shotgun (WGS) entry which is preliminary data.</text>
</comment>
<dbReference type="SUPFAM" id="SSF103473">
    <property type="entry name" value="MFS general substrate transporter"/>
    <property type="match status" value="1"/>
</dbReference>
<dbReference type="Gene3D" id="3.30.200.20">
    <property type="entry name" value="Phosphorylase Kinase, domain 1"/>
    <property type="match status" value="1"/>
</dbReference>
<reference evidence="21" key="1">
    <citation type="journal article" date="2019" name="IScience">
        <title>Narwhal Genome Reveals Long-Term Low Genetic Diversity despite Current Large Abundance Size.</title>
        <authorList>
            <person name="Westbury M.V."/>
            <person name="Petersen B."/>
            <person name="Garde E."/>
            <person name="Heide-Jorgensen M.P."/>
            <person name="Lorenzen E.D."/>
        </authorList>
    </citation>
    <scope>NUCLEOTIDE SEQUENCE [LARGE SCALE GENOMIC DNA]</scope>
</reference>
<evidence type="ECO:0000313" key="20">
    <source>
        <dbReference type="EMBL" id="TKC36419.1"/>
    </source>
</evidence>
<dbReference type="Proteomes" id="UP000308365">
    <property type="component" value="Unassembled WGS sequence"/>
</dbReference>
<evidence type="ECO:0000256" key="6">
    <source>
        <dbReference type="ARBA" id="ARBA00015977"/>
    </source>
</evidence>
<comment type="similarity">
    <text evidence="3">Belongs to the major facilitator superfamily. Sugar transporter (TC 2.A.1.1) family. Glucose transporter subfamily.</text>
</comment>
<evidence type="ECO:0000256" key="3">
    <source>
        <dbReference type="ARBA" id="ARBA00007004"/>
    </source>
</evidence>
<name>A0A4U1EJA7_MONMO</name>
<accession>A0A4U1EJA7</accession>
<dbReference type="PROSITE" id="PS00217">
    <property type="entry name" value="SUGAR_TRANSPORT_2"/>
    <property type="match status" value="1"/>
</dbReference>
<feature type="region of interest" description="Disordered" evidence="16">
    <location>
        <begin position="588"/>
        <end position="624"/>
    </location>
</feature>
<dbReference type="InterPro" id="IPR001180">
    <property type="entry name" value="CNH_dom"/>
</dbReference>
<evidence type="ECO:0000259" key="18">
    <source>
        <dbReference type="PROSITE" id="PS50011"/>
    </source>
</evidence>
<feature type="transmembrane region" description="Helical" evidence="17">
    <location>
        <begin position="1318"/>
        <end position="1343"/>
    </location>
</feature>
<feature type="non-terminal residue" evidence="20">
    <location>
        <position position="1"/>
    </location>
</feature>
<evidence type="ECO:0000256" key="4">
    <source>
        <dbReference type="ARBA" id="ARBA00008874"/>
    </source>
</evidence>
<dbReference type="GO" id="GO:0005829">
    <property type="term" value="C:cytosol"/>
    <property type="evidence" value="ECO:0007669"/>
    <property type="project" value="TreeGrafter"/>
</dbReference>
<evidence type="ECO:0000256" key="17">
    <source>
        <dbReference type="SAM" id="Phobius"/>
    </source>
</evidence>
<dbReference type="GO" id="GO:0012505">
    <property type="term" value="C:endomembrane system"/>
    <property type="evidence" value="ECO:0007669"/>
    <property type="project" value="UniProtKB-SubCell"/>
</dbReference>
<dbReference type="SMART" id="SM00036">
    <property type="entry name" value="CNH"/>
    <property type="match status" value="1"/>
</dbReference>
<feature type="compositionally biased region" description="Basic and acidic residues" evidence="16">
    <location>
        <begin position="777"/>
        <end position="797"/>
    </location>
</feature>
<evidence type="ECO:0000256" key="7">
    <source>
        <dbReference type="ARBA" id="ARBA00022527"/>
    </source>
</evidence>
<dbReference type="InterPro" id="IPR020846">
    <property type="entry name" value="MFS_dom"/>
</dbReference>
<comment type="catalytic activity">
    <reaction evidence="14">
        <text>D-galactose(in) = D-galactose(out)</text>
        <dbReference type="Rhea" id="RHEA:34915"/>
        <dbReference type="ChEBI" id="CHEBI:4139"/>
    </reaction>
</comment>
<comment type="subcellular location">
    <subcellularLocation>
        <location evidence="2">Endomembrane system</location>
        <topology evidence="2">Multi-pass membrane protein</topology>
    </subcellularLocation>
</comment>
<protein>
    <recommendedName>
        <fullName evidence="6">Solute carrier family 2, facilitated glucose transporter member 2</fullName>
        <ecNumber evidence="5">2.7.11.1</ecNumber>
    </recommendedName>
    <alternativeName>
        <fullName evidence="13">Glucose transporter type 2, liver</fullName>
    </alternativeName>
</protein>
<dbReference type="Gene3D" id="1.10.510.10">
    <property type="entry name" value="Transferase(Phosphotransferase) domain 1"/>
    <property type="match status" value="1"/>
</dbReference>
<dbReference type="GO" id="GO:0005886">
    <property type="term" value="C:plasma membrane"/>
    <property type="evidence" value="ECO:0007669"/>
    <property type="project" value="UniProtKB-ARBA"/>
</dbReference>
<dbReference type="EC" id="2.7.11.1" evidence="5"/>
<evidence type="ECO:0000313" key="21">
    <source>
        <dbReference type="Proteomes" id="UP000308365"/>
    </source>
</evidence>
<keyword evidence="9 17" id="KW-0812">Transmembrane</keyword>
<dbReference type="PANTHER" id="PTHR47096">
    <property type="entry name" value="MISSHAPEN LIKE KINASE 1"/>
    <property type="match status" value="1"/>
</dbReference>
<dbReference type="GO" id="GO:0055056">
    <property type="term" value="F:D-glucose transmembrane transporter activity"/>
    <property type="evidence" value="ECO:0007669"/>
    <property type="project" value="InterPro"/>
</dbReference>
<keyword evidence="8" id="KW-0808">Transferase</keyword>
<dbReference type="PROSITE" id="PS00216">
    <property type="entry name" value="SUGAR_TRANSPORT_1"/>
    <property type="match status" value="1"/>
</dbReference>
<dbReference type="PRINTS" id="PR01191">
    <property type="entry name" value="GLUCTRSPORT2"/>
</dbReference>
<dbReference type="EMBL" id="RWIC01001305">
    <property type="protein sequence ID" value="TKC36419.1"/>
    <property type="molecule type" value="Genomic_DNA"/>
</dbReference>
<feature type="transmembrane region" description="Helical" evidence="17">
    <location>
        <begin position="1292"/>
        <end position="1312"/>
    </location>
</feature>
<feature type="compositionally biased region" description="Acidic residues" evidence="16">
    <location>
        <begin position="736"/>
        <end position="752"/>
    </location>
</feature>
<dbReference type="PROSITE" id="PS00108">
    <property type="entry name" value="PROTEIN_KINASE_ST"/>
    <property type="match status" value="1"/>
</dbReference>
<dbReference type="InterPro" id="IPR005828">
    <property type="entry name" value="MFS_sugar_transport-like"/>
</dbReference>
<dbReference type="Pfam" id="PF00069">
    <property type="entry name" value="Pkinase"/>
    <property type="match status" value="1"/>
</dbReference>
<keyword evidence="10" id="KW-0418">Kinase</keyword>
<feature type="transmembrane region" description="Helical" evidence="17">
    <location>
        <begin position="1631"/>
        <end position="1649"/>
    </location>
</feature>
<dbReference type="FunFam" id="3.30.200.20:FF:000352">
    <property type="entry name" value="Mitogen-activated protein kinase kinase kinase kinase 4"/>
    <property type="match status" value="1"/>
</dbReference>
<evidence type="ECO:0000259" key="19">
    <source>
        <dbReference type="PROSITE" id="PS50850"/>
    </source>
</evidence>
<feature type="transmembrane region" description="Helical" evidence="17">
    <location>
        <begin position="1506"/>
        <end position="1527"/>
    </location>
</feature>
<evidence type="ECO:0000256" key="2">
    <source>
        <dbReference type="ARBA" id="ARBA00004127"/>
    </source>
</evidence>
<evidence type="ECO:0000256" key="12">
    <source>
        <dbReference type="ARBA" id="ARBA00023136"/>
    </source>
</evidence>
<dbReference type="Gene3D" id="1.20.1250.20">
    <property type="entry name" value="MFS general substrate transporter like domains"/>
    <property type="match status" value="1"/>
</dbReference>
<dbReference type="InterPro" id="IPR003663">
    <property type="entry name" value="Sugar/inositol_transpt"/>
</dbReference>
<feature type="transmembrane region" description="Helical" evidence="17">
    <location>
        <begin position="1471"/>
        <end position="1494"/>
    </location>
</feature>
<comment type="similarity">
    <text evidence="4">Belongs to the protein kinase superfamily. STE Ser/Thr protein kinase family. STE20 subfamily.</text>
</comment>
<comment type="function">
    <text evidence="15">Facilitative hexose transporter that mediates the transport of glucose, fructose and galactose. Likely mediates the bidirectional transfer of glucose across the plasma membrane of hepatocytes and is responsible for uptake of glucose by the beta cells; may comprise part of the glucose-sensing mechanism of the beta cell. May also participate with the Na(+)/glucose cotransporter in the transcellular transport of glucose in the small intestine and kidney. Also able to mediate the transport of dehydroascorbate.</text>
</comment>
<evidence type="ECO:0000256" key="14">
    <source>
        <dbReference type="ARBA" id="ARBA00034046"/>
    </source>
</evidence>
<dbReference type="PROSITE" id="PS50850">
    <property type="entry name" value="MFS"/>
    <property type="match status" value="1"/>
</dbReference>